<dbReference type="GO" id="GO:0005524">
    <property type="term" value="F:ATP binding"/>
    <property type="evidence" value="ECO:0007669"/>
    <property type="project" value="UniProtKB-KW"/>
</dbReference>
<dbReference type="Pfam" id="PF07730">
    <property type="entry name" value="HisKA_3"/>
    <property type="match status" value="1"/>
</dbReference>
<evidence type="ECO:0000256" key="5">
    <source>
        <dbReference type="ARBA" id="ARBA00022741"/>
    </source>
</evidence>
<accession>A0A1H0SI65</accession>
<feature type="domain" description="Signal transduction histidine kinase subgroup 3 dimerisation and phosphoacceptor" evidence="11">
    <location>
        <begin position="171"/>
        <end position="233"/>
    </location>
</feature>
<dbReference type="OrthoDB" id="227596at2"/>
<dbReference type="GO" id="GO:0000155">
    <property type="term" value="F:phosphorelay sensor kinase activity"/>
    <property type="evidence" value="ECO:0007669"/>
    <property type="project" value="InterPro"/>
</dbReference>
<dbReference type="EC" id="2.7.13.3" evidence="2"/>
<evidence type="ECO:0000256" key="3">
    <source>
        <dbReference type="ARBA" id="ARBA00022553"/>
    </source>
</evidence>
<evidence type="ECO:0000259" key="10">
    <source>
        <dbReference type="Pfam" id="PF02518"/>
    </source>
</evidence>
<dbReference type="Gene3D" id="1.20.5.1930">
    <property type="match status" value="1"/>
</dbReference>
<comment type="catalytic activity">
    <reaction evidence="1">
        <text>ATP + protein L-histidine = ADP + protein N-phospho-L-histidine.</text>
        <dbReference type="EC" id="2.7.13.3"/>
    </reaction>
</comment>
<evidence type="ECO:0000256" key="8">
    <source>
        <dbReference type="ARBA" id="ARBA00023012"/>
    </source>
</evidence>
<keyword evidence="3" id="KW-0597">Phosphoprotein</keyword>
<evidence type="ECO:0000256" key="4">
    <source>
        <dbReference type="ARBA" id="ARBA00022679"/>
    </source>
</evidence>
<evidence type="ECO:0000313" key="13">
    <source>
        <dbReference type="Proteomes" id="UP000199077"/>
    </source>
</evidence>
<keyword evidence="9" id="KW-1133">Transmembrane helix</keyword>
<evidence type="ECO:0000313" key="12">
    <source>
        <dbReference type="EMBL" id="SDP41502.1"/>
    </source>
</evidence>
<dbReference type="InterPro" id="IPR036890">
    <property type="entry name" value="HATPase_C_sf"/>
</dbReference>
<dbReference type="PANTHER" id="PTHR24421:SF10">
    <property type="entry name" value="NITRATE_NITRITE SENSOR PROTEIN NARQ"/>
    <property type="match status" value="1"/>
</dbReference>
<keyword evidence="6 12" id="KW-0418">Kinase</keyword>
<evidence type="ECO:0000256" key="2">
    <source>
        <dbReference type="ARBA" id="ARBA00012438"/>
    </source>
</evidence>
<organism evidence="12 13">
    <name type="scientific">Pedococcus dokdonensis</name>
    <dbReference type="NCBI Taxonomy" id="443156"/>
    <lineage>
        <taxon>Bacteria</taxon>
        <taxon>Bacillati</taxon>
        <taxon>Actinomycetota</taxon>
        <taxon>Actinomycetes</taxon>
        <taxon>Micrococcales</taxon>
        <taxon>Intrasporangiaceae</taxon>
        <taxon>Pedococcus</taxon>
    </lineage>
</organism>
<feature type="transmembrane region" description="Helical" evidence="9">
    <location>
        <begin position="56"/>
        <end position="75"/>
    </location>
</feature>
<protein>
    <recommendedName>
        <fullName evidence="2">histidine kinase</fullName>
        <ecNumber evidence="2">2.7.13.3</ecNumber>
    </recommendedName>
</protein>
<evidence type="ECO:0000256" key="7">
    <source>
        <dbReference type="ARBA" id="ARBA00022840"/>
    </source>
</evidence>
<dbReference type="CDD" id="cd16917">
    <property type="entry name" value="HATPase_UhpB-NarQ-NarX-like"/>
    <property type="match status" value="1"/>
</dbReference>
<dbReference type="Gene3D" id="3.30.565.10">
    <property type="entry name" value="Histidine kinase-like ATPase, C-terminal domain"/>
    <property type="match status" value="1"/>
</dbReference>
<evidence type="ECO:0000259" key="11">
    <source>
        <dbReference type="Pfam" id="PF07730"/>
    </source>
</evidence>
<gene>
    <name evidence="12" type="ORF">SAMN04489867_2375</name>
</gene>
<dbReference type="Proteomes" id="UP000199077">
    <property type="component" value="Chromosome I"/>
</dbReference>
<keyword evidence="5" id="KW-0547">Nucleotide-binding</keyword>
<dbReference type="GO" id="GO:0046983">
    <property type="term" value="F:protein dimerization activity"/>
    <property type="evidence" value="ECO:0007669"/>
    <property type="project" value="InterPro"/>
</dbReference>
<feature type="transmembrane region" description="Helical" evidence="9">
    <location>
        <begin position="113"/>
        <end position="134"/>
    </location>
</feature>
<reference evidence="13" key="1">
    <citation type="submission" date="2016-10" db="EMBL/GenBank/DDBJ databases">
        <authorList>
            <person name="Varghese N."/>
            <person name="Submissions S."/>
        </authorList>
    </citation>
    <scope>NUCLEOTIDE SEQUENCE [LARGE SCALE GENOMIC DNA]</scope>
    <source>
        <strain evidence="13">DSM 22329</strain>
    </source>
</reference>
<keyword evidence="8" id="KW-0902">Two-component regulatory system</keyword>
<keyword evidence="7" id="KW-0067">ATP-binding</keyword>
<sequence length="371" mass="39471">MRVLERIGIALAVLLLVVLPTALHGWPTTVRGNLLTLLVTAGGLALLWWRSQPRVAAVVAIGLFLSGLALGDGWFPDTGVALFAVAYAVLALGWSGRAAWLVAACALASLVPLYYLAQINSWVAVLMFTVPPYAAGTALRLRQETADQLALRAQELEDERELFSAIALRHERARIASELHDIVGHAISVMVVQAAAGQRLVDADPDRARQAFVAISESARQGTKDLERLVELLGGTPDDHVVGPDLALVDEVVSRAERSGLDVTCRFEGDRDRIPRPVAHLAFRVVQESLTNALRYAPGAEVRIVITVDEMGRGLAVRVENDSAAGPGASVVGTGRGLLGLRERVHRLGGNLTAGASSTGGWVVEARLPGP</sequence>
<feature type="transmembrane region" description="Helical" evidence="9">
    <location>
        <begin position="32"/>
        <end position="49"/>
    </location>
</feature>
<evidence type="ECO:0000256" key="6">
    <source>
        <dbReference type="ARBA" id="ARBA00022777"/>
    </source>
</evidence>
<keyword evidence="9" id="KW-0472">Membrane</keyword>
<keyword evidence="9" id="KW-0812">Transmembrane</keyword>
<evidence type="ECO:0000256" key="1">
    <source>
        <dbReference type="ARBA" id="ARBA00000085"/>
    </source>
</evidence>
<proteinExistence type="predicted"/>
<feature type="domain" description="Histidine kinase/HSP90-like ATPase" evidence="10">
    <location>
        <begin position="282"/>
        <end position="369"/>
    </location>
</feature>
<dbReference type="SUPFAM" id="SSF55874">
    <property type="entry name" value="ATPase domain of HSP90 chaperone/DNA topoisomerase II/histidine kinase"/>
    <property type="match status" value="1"/>
</dbReference>
<keyword evidence="13" id="KW-1185">Reference proteome</keyword>
<dbReference type="GO" id="GO:0016020">
    <property type="term" value="C:membrane"/>
    <property type="evidence" value="ECO:0007669"/>
    <property type="project" value="InterPro"/>
</dbReference>
<dbReference type="AlphaFoldDB" id="A0A1H0SI65"/>
<dbReference type="Pfam" id="PF02518">
    <property type="entry name" value="HATPase_c"/>
    <property type="match status" value="1"/>
</dbReference>
<dbReference type="InterPro" id="IPR011712">
    <property type="entry name" value="Sig_transdc_His_kin_sub3_dim/P"/>
</dbReference>
<dbReference type="InterPro" id="IPR003594">
    <property type="entry name" value="HATPase_dom"/>
</dbReference>
<feature type="transmembrane region" description="Helical" evidence="9">
    <location>
        <begin position="81"/>
        <end position="106"/>
    </location>
</feature>
<keyword evidence="4" id="KW-0808">Transferase</keyword>
<dbReference type="RefSeq" id="WP_091785639.1">
    <property type="nucleotide sequence ID" value="NZ_LT629711.1"/>
</dbReference>
<evidence type="ECO:0000256" key="9">
    <source>
        <dbReference type="SAM" id="Phobius"/>
    </source>
</evidence>
<dbReference type="InterPro" id="IPR050482">
    <property type="entry name" value="Sensor_HK_TwoCompSys"/>
</dbReference>
<dbReference type="STRING" id="443156.SAMN04489867_2375"/>
<dbReference type="PANTHER" id="PTHR24421">
    <property type="entry name" value="NITRATE/NITRITE SENSOR PROTEIN NARX-RELATED"/>
    <property type="match status" value="1"/>
</dbReference>
<name>A0A1H0SI65_9MICO</name>
<dbReference type="EMBL" id="LT629711">
    <property type="protein sequence ID" value="SDP41502.1"/>
    <property type="molecule type" value="Genomic_DNA"/>
</dbReference>
<feature type="transmembrane region" description="Helical" evidence="9">
    <location>
        <begin position="7"/>
        <end position="26"/>
    </location>
</feature>